<keyword evidence="2 4" id="KW-0103">Bromodomain</keyword>
<dbReference type="Pfam" id="PF17035">
    <property type="entry name" value="BET"/>
    <property type="match status" value="1"/>
</dbReference>
<sequence>MPIITSVAQYGSLTATTTDHLKSSGNVVKEFSGTPASDDVNSSTQGLQEQYPHQKRRSSQTLVSKDADSSQQQLQGQPPHQEHIPIPILSEDGSSQNRVQEGIGSQAADPQNLKELSSLPSGNKMHNFKESSPLGIANELPRKSGHGPESPRELSPQPSANELPNGREASMAQLPSGCELQNGREATPVPSPLPSGNEPVTVNGNVKPLVVTRVDDRVRFNLSEVTPRDEIRELKKKLESELGRVRMLFKQLEAKDYRLTSNDANINSSIISSDNILTGSVGTNLGGYIHPQPQPQPQPQYVRNDVVEKRVIMRVNSEMGSGGQLATRPMGLARVNSDMGATRYMEPRPYSRQLSVAVMENNHRVGEFVEKEKRTPKANRYYRNSEFLLGKDRLPPESNKRLKTNSKRKFGGHGFGFGFVMDKSMNQVFRSCNNLLQRLMKHKHGWVFNEPVNAKALGLHDYHDIIKHPMDLGTIKNRLSQNWYKSPREFAEDVRLVFRNAMTYNPKGQDVHIMAEQLSEIFEERWAVIETESESVATPISVDPKIHRTHVGRTPIPKKPKAKDPYKRDMTYEEKQRLSKNLQSLPSEKLDAIIQIIKKRNTALSQNDNEIEVDIDSVDAETLWELDRFVTNYKKSLSKHKRKAELALQARAGANLTVPVMSTTSALAEVPIESGPGVGKSPALPPTGPGEKQGYNASRSSSSSSSSSDSGSSSSDSDSDSSSADGSDEGH</sequence>
<feature type="compositionally biased region" description="Low complexity" evidence="5">
    <location>
        <begin position="71"/>
        <end position="88"/>
    </location>
</feature>
<dbReference type="InterPro" id="IPR027353">
    <property type="entry name" value="NET_dom"/>
</dbReference>
<comment type="caution">
    <text evidence="8">The sequence shown here is derived from an EMBL/GenBank/DDBJ whole genome shotgun (WGS) entry which is preliminary data.</text>
</comment>
<feature type="compositionally biased region" description="Low complexity" evidence="5">
    <location>
        <begin position="697"/>
        <end position="725"/>
    </location>
</feature>
<evidence type="ECO:0000313" key="8">
    <source>
        <dbReference type="EMBL" id="KAL2496460.1"/>
    </source>
</evidence>
<evidence type="ECO:0000259" key="6">
    <source>
        <dbReference type="PROSITE" id="PS50014"/>
    </source>
</evidence>
<evidence type="ECO:0000259" key="7">
    <source>
        <dbReference type="PROSITE" id="PS51525"/>
    </source>
</evidence>
<proteinExistence type="predicted"/>
<name>A0ABD1S6Z9_9LAMI</name>
<dbReference type="PROSITE" id="PS50014">
    <property type="entry name" value="BROMODOMAIN_2"/>
    <property type="match status" value="1"/>
</dbReference>
<evidence type="ECO:0000313" key="9">
    <source>
        <dbReference type="Proteomes" id="UP001604277"/>
    </source>
</evidence>
<dbReference type="PROSITE" id="PS51525">
    <property type="entry name" value="NET"/>
    <property type="match status" value="1"/>
</dbReference>
<evidence type="ECO:0000256" key="4">
    <source>
        <dbReference type="PROSITE-ProRule" id="PRU00035"/>
    </source>
</evidence>
<evidence type="ECO:0000256" key="3">
    <source>
        <dbReference type="ARBA" id="ARBA00023163"/>
    </source>
</evidence>
<organism evidence="8 9">
    <name type="scientific">Forsythia ovata</name>
    <dbReference type="NCBI Taxonomy" id="205694"/>
    <lineage>
        <taxon>Eukaryota</taxon>
        <taxon>Viridiplantae</taxon>
        <taxon>Streptophyta</taxon>
        <taxon>Embryophyta</taxon>
        <taxon>Tracheophyta</taxon>
        <taxon>Spermatophyta</taxon>
        <taxon>Magnoliopsida</taxon>
        <taxon>eudicotyledons</taxon>
        <taxon>Gunneridae</taxon>
        <taxon>Pentapetalae</taxon>
        <taxon>asterids</taxon>
        <taxon>lamiids</taxon>
        <taxon>Lamiales</taxon>
        <taxon>Oleaceae</taxon>
        <taxon>Forsythieae</taxon>
        <taxon>Forsythia</taxon>
    </lineage>
</organism>
<dbReference type="SUPFAM" id="SSF47370">
    <property type="entry name" value="Bromodomain"/>
    <property type="match status" value="1"/>
</dbReference>
<dbReference type="AlphaFoldDB" id="A0ABD1S6Z9"/>
<gene>
    <name evidence="8" type="ORF">Fot_40217</name>
</gene>
<dbReference type="PANTHER" id="PTHR45926">
    <property type="entry name" value="OSJNBA0053K19.4 PROTEIN"/>
    <property type="match status" value="1"/>
</dbReference>
<evidence type="ECO:0000256" key="1">
    <source>
        <dbReference type="ARBA" id="ARBA00023015"/>
    </source>
</evidence>
<dbReference type="Gene3D" id="1.20.1270.220">
    <property type="match status" value="1"/>
</dbReference>
<dbReference type="PRINTS" id="PR00503">
    <property type="entry name" value="BROMODOMAIN"/>
</dbReference>
<dbReference type="Gene3D" id="1.20.920.10">
    <property type="entry name" value="Bromodomain-like"/>
    <property type="match status" value="1"/>
</dbReference>
<feature type="region of interest" description="Disordered" evidence="5">
    <location>
        <begin position="180"/>
        <end position="204"/>
    </location>
</feature>
<dbReference type="InterPro" id="IPR037377">
    <property type="entry name" value="GTE_bromo"/>
</dbReference>
<feature type="compositionally biased region" description="Polar residues" evidence="5">
    <location>
        <begin position="39"/>
        <end position="48"/>
    </location>
</feature>
<dbReference type="SMART" id="SM00297">
    <property type="entry name" value="BROMO"/>
    <property type="match status" value="1"/>
</dbReference>
<dbReference type="InterPro" id="IPR018359">
    <property type="entry name" value="Bromodomain_CS"/>
</dbReference>
<dbReference type="Proteomes" id="UP001604277">
    <property type="component" value="Unassembled WGS sequence"/>
</dbReference>
<reference evidence="9" key="1">
    <citation type="submission" date="2024-07" db="EMBL/GenBank/DDBJ databases">
        <title>Two chromosome-level genome assemblies of Korean endemic species Abeliophyllum distichum and Forsythia ovata (Oleaceae).</title>
        <authorList>
            <person name="Jang H."/>
        </authorList>
    </citation>
    <scope>NUCLEOTIDE SEQUENCE [LARGE SCALE GENOMIC DNA]</scope>
</reference>
<keyword evidence="9" id="KW-1185">Reference proteome</keyword>
<dbReference type="CDD" id="cd05506">
    <property type="entry name" value="Bromo_plant1"/>
    <property type="match status" value="1"/>
</dbReference>
<dbReference type="InterPro" id="IPR036427">
    <property type="entry name" value="Bromodomain-like_sf"/>
</dbReference>
<feature type="region of interest" description="Disordered" evidence="5">
    <location>
        <begin position="27"/>
        <end position="167"/>
    </location>
</feature>
<keyword evidence="1" id="KW-0805">Transcription regulation</keyword>
<dbReference type="InterPro" id="IPR038336">
    <property type="entry name" value="NET_sf"/>
</dbReference>
<accession>A0ABD1S6Z9</accession>
<feature type="domain" description="NET" evidence="7">
    <location>
        <begin position="560"/>
        <end position="641"/>
    </location>
</feature>
<keyword evidence="3" id="KW-0804">Transcription</keyword>
<evidence type="ECO:0000256" key="5">
    <source>
        <dbReference type="SAM" id="MobiDB-lite"/>
    </source>
</evidence>
<dbReference type="Pfam" id="PF00439">
    <property type="entry name" value="Bromodomain"/>
    <property type="match status" value="1"/>
</dbReference>
<feature type="domain" description="Bromo" evidence="6">
    <location>
        <begin position="440"/>
        <end position="512"/>
    </location>
</feature>
<feature type="region of interest" description="Disordered" evidence="5">
    <location>
        <begin position="671"/>
        <end position="731"/>
    </location>
</feature>
<dbReference type="PROSITE" id="PS00633">
    <property type="entry name" value="BROMODOMAIN_1"/>
    <property type="match status" value="1"/>
</dbReference>
<evidence type="ECO:0000256" key="2">
    <source>
        <dbReference type="ARBA" id="ARBA00023117"/>
    </source>
</evidence>
<dbReference type="InterPro" id="IPR001487">
    <property type="entry name" value="Bromodomain"/>
</dbReference>
<dbReference type="EMBL" id="JBFOLJ010000011">
    <property type="protein sequence ID" value="KAL2496460.1"/>
    <property type="molecule type" value="Genomic_DNA"/>
</dbReference>
<protein>
    <submittedName>
        <fullName evidence="8">Transcription factor GTE4-like</fullName>
    </submittedName>
</protein>